<dbReference type="EMBL" id="ASHM01047312">
    <property type="protein sequence ID" value="PNX84823.1"/>
    <property type="molecule type" value="Genomic_DNA"/>
</dbReference>
<evidence type="ECO:0000259" key="2">
    <source>
        <dbReference type="Pfam" id="PF07727"/>
    </source>
</evidence>
<dbReference type="Pfam" id="PF25597">
    <property type="entry name" value="SH3_retrovirus"/>
    <property type="match status" value="1"/>
</dbReference>
<evidence type="ECO:0000313" key="4">
    <source>
        <dbReference type="EMBL" id="PNX84823.1"/>
    </source>
</evidence>
<feature type="compositionally biased region" description="Polar residues" evidence="1">
    <location>
        <begin position="104"/>
        <end position="150"/>
    </location>
</feature>
<reference evidence="4 5" key="2">
    <citation type="journal article" date="2017" name="Front. Plant Sci.">
        <title>Gene Classification and Mining of Molecular Markers Useful in Red Clover (Trifolium pratense) Breeding.</title>
        <authorList>
            <person name="Istvanek J."/>
            <person name="Dluhosova J."/>
            <person name="Dluhos P."/>
            <person name="Patkova L."/>
            <person name="Nedelnik J."/>
            <person name="Repkova J."/>
        </authorList>
    </citation>
    <scope>NUCLEOTIDE SEQUENCE [LARGE SCALE GENOMIC DNA]</scope>
    <source>
        <strain evidence="5">cv. Tatra</strain>
        <tissue evidence="4">Young leaves</tissue>
    </source>
</reference>
<dbReference type="InterPro" id="IPR043502">
    <property type="entry name" value="DNA/RNA_pol_sf"/>
</dbReference>
<organism evidence="4 5">
    <name type="scientific">Trifolium pratense</name>
    <name type="common">Red clover</name>
    <dbReference type="NCBI Taxonomy" id="57577"/>
    <lineage>
        <taxon>Eukaryota</taxon>
        <taxon>Viridiplantae</taxon>
        <taxon>Streptophyta</taxon>
        <taxon>Embryophyta</taxon>
        <taxon>Tracheophyta</taxon>
        <taxon>Spermatophyta</taxon>
        <taxon>Magnoliopsida</taxon>
        <taxon>eudicotyledons</taxon>
        <taxon>Gunneridae</taxon>
        <taxon>Pentapetalae</taxon>
        <taxon>rosids</taxon>
        <taxon>fabids</taxon>
        <taxon>Fabales</taxon>
        <taxon>Fabaceae</taxon>
        <taxon>Papilionoideae</taxon>
        <taxon>50 kb inversion clade</taxon>
        <taxon>NPAAA clade</taxon>
        <taxon>Hologalegina</taxon>
        <taxon>IRL clade</taxon>
        <taxon>Trifolieae</taxon>
        <taxon>Trifolium</taxon>
    </lineage>
</organism>
<feature type="region of interest" description="Disordered" evidence="1">
    <location>
        <begin position="104"/>
        <end position="186"/>
    </location>
</feature>
<dbReference type="SUPFAM" id="SSF56672">
    <property type="entry name" value="DNA/RNA polymerases"/>
    <property type="match status" value="1"/>
</dbReference>
<dbReference type="Pfam" id="PF07727">
    <property type="entry name" value="RVT_2"/>
    <property type="match status" value="1"/>
</dbReference>
<reference evidence="4 5" key="1">
    <citation type="journal article" date="2014" name="Am. J. Bot.">
        <title>Genome assembly and annotation for red clover (Trifolium pratense; Fabaceae).</title>
        <authorList>
            <person name="Istvanek J."/>
            <person name="Jaros M."/>
            <person name="Krenek A."/>
            <person name="Repkova J."/>
        </authorList>
    </citation>
    <scope>NUCLEOTIDE SEQUENCE [LARGE SCALE GENOMIC DNA]</scope>
    <source>
        <strain evidence="5">cv. Tatra</strain>
        <tissue evidence="4">Young leaves</tissue>
    </source>
</reference>
<dbReference type="Proteomes" id="UP000236291">
    <property type="component" value="Unassembled WGS sequence"/>
</dbReference>
<accession>A0A2K3M261</accession>
<dbReference type="InterPro" id="IPR057670">
    <property type="entry name" value="SH3_retrovirus"/>
</dbReference>
<dbReference type="AlphaFoldDB" id="A0A2K3M261"/>
<gene>
    <name evidence="4" type="ORF">L195_g040887</name>
</gene>
<feature type="domain" description="Retroviral polymerase SH3-like" evidence="3">
    <location>
        <begin position="18"/>
        <end position="79"/>
    </location>
</feature>
<evidence type="ECO:0000256" key="1">
    <source>
        <dbReference type="SAM" id="MobiDB-lite"/>
    </source>
</evidence>
<feature type="domain" description="Reverse transcriptase Ty1/copia-type" evidence="2">
    <location>
        <begin position="269"/>
        <end position="451"/>
    </location>
</feature>
<dbReference type="InterPro" id="IPR013103">
    <property type="entry name" value="RVT_2"/>
</dbReference>
<feature type="non-terminal residue" evidence="4">
    <location>
        <position position="452"/>
    </location>
</feature>
<name>A0A2K3M261_TRIPR</name>
<protein>
    <submittedName>
        <fullName evidence="4">Retrovirus-related Pol polyprotein from transposon TNT 1-94</fullName>
    </submittedName>
</protein>
<dbReference type="STRING" id="57577.A0A2K3M261"/>
<dbReference type="PANTHER" id="PTHR43383">
    <property type="entry name" value="NODULIN 6"/>
    <property type="match status" value="1"/>
</dbReference>
<evidence type="ECO:0000313" key="5">
    <source>
        <dbReference type="Proteomes" id="UP000236291"/>
    </source>
</evidence>
<proteinExistence type="predicted"/>
<sequence length="452" mass="50358">MLYDTLPNIENLKVFGSLVFAATIPSHRQKLDSRSRKCISLGFKPGVKSHILFDLKNNEIFISRDVSFFENIFPYSAKSSTSDVSPSSSTHVYNQYTYDDLDFTNPSTHTSHPQCTPSHLPIQNSSPLSHTPHTDTNTPLATHVSDSYIESASPSPNTPNTNSHNSPSLSPIPLRRSTRPSNPPGYLQDFHCSLLTTSNNDSIPSTSISSSDCKYPLSSFISYQNLSTSHKHFAFNISTLTEPSSYEEAMHDEQWKNAVNTELAALLKNNTWSMTTLPPNKKAVGCKWVFKLKLHADGSIERHKARLVAKGFTQTEGIDYMETFSPVVKMTTVRTFMAIAAAQHWPLFQLDVNTAFLHGDLNEEVYMQPPPGLALENPNLVCKLQRSLYGLKQASRQWNAKLTETLISSGYKQSKADYSLFTKQSTSGFTAILVYVDDLVMGGTDINEINQL</sequence>
<comment type="caution">
    <text evidence="4">The sequence shown here is derived from an EMBL/GenBank/DDBJ whole genome shotgun (WGS) entry which is preliminary data.</text>
</comment>
<feature type="compositionally biased region" description="Low complexity" evidence="1">
    <location>
        <begin position="151"/>
        <end position="175"/>
    </location>
</feature>
<evidence type="ECO:0000259" key="3">
    <source>
        <dbReference type="Pfam" id="PF25597"/>
    </source>
</evidence>
<dbReference type="PANTHER" id="PTHR43383:SF2">
    <property type="entry name" value="AMIDOHYDROLASE 2 FAMILY PROTEIN"/>
    <property type="match status" value="1"/>
</dbReference>